<gene>
    <name evidence="7" type="ORF">RDB_LOCUS34804</name>
</gene>
<comment type="caution">
    <text evidence="7">The sequence shown here is derived from an EMBL/GenBank/DDBJ whole genome shotgun (WGS) entry which is preliminary data.</text>
</comment>
<comment type="subcellular location">
    <subcellularLocation>
        <location evidence="1">Nucleus</location>
    </subcellularLocation>
</comment>
<evidence type="ECO:0000313" key="7">
    <source>
        <dbReference type="EMBL" id="CAE6398508.1"/>
    </source>
</evidence>
<evidence type="ECO:0008006" key="9">
    <source>
        <dbReference type="Google" id="ProtNLM"/>
    </source>
</evidence>
<reference evidence="7" key="1">
    <citation type="submission" date="2021-01" db="EMBL/GenBank/DDBJ databases">
        <authorList>
            <person name="Kaushik A."/>
        </authorList>
    </citation>
    <scope>NUCLEOTIDE SEQUENCE</scope>
    <source>
        <strain evidence="7">AG1-1A</strain>
    </source>
</reference>
<keyword evidence="5" id="KW-0539">Nucleus</keyword>
<organism evidence="7 8">
    <name type="scientific">Rhizoctonia solani</name>
    <dbReference type="NCBI Taxonomy" id="456999"/>
    <lineage>
        <taxon>Eukaryota</taxon>
        <taxon>Fungi</taxon>
        <taxon>Dikarya</taxon>
        <taxon>Basidiomycota</taxon>
        <taxon>Agaricomycotina</taxon>
        <taxon>Agaricomycetes</taxon>
        <taxon>Cantharellales</taxon>
        <taxon>Ceratobasidiaceae</taxon>
        <taxon>Rhizoctonia</taxon>
    </lineage>
</organism>
<dbReference type="SUPFAM" id="SSF53098">
    <property type="entry name" value="Ribonuclease H-like"/>
    <property type="match status" value="1"/>
</dbReference>
<dbReference type="InterPro" id="IPR012337">
    <property type="entry name" value="RNaseH-like_sf"/>
</dbReference>
<evidence type="ECO:0000256" key="5">
    <source>
        <dbReference type="ARBA" id="ARBA00023242"/>
    </source>
</evidence>
<evidence type="ECO:0000256" key="6">
    <source>
        <dbReference type="SAM" id="MobiDB-lite"/>
    </source>
</evidence>
<evidence type="ECO:0000256" key="2">
    <source>
        <dbReference type="ARBA" id="ARBA00022723"/>
    </source>
</evidence>
<dbReference type="AlphaFoldDB" id="A0A8H2WPV1"/>
<feature type="region of interest" description="Disordered" evidence="6">
    <location>
        <begin position="1"/>
        <end position="87"/>
    </location>
</feature>
<name>A0A8H2WPV1_9AGAM</name>
<evidence type="ECO:0000313" key="8">
    <source>
        <dbReference type="Proteomes" id="UP000663840"/>
    </source>
</evidence>
<dbReference type="GO" id="GO:0005634">
    <property type="term" value="C:nucleus"/>
    <property type="evidence" value="ECO:0007669"/>
    <property type="project" value="UniProtKB-SubCell"/>
</dbReference>
<evidence type="ECO:0000256" key="3">
    <source>
        <dbReference type="ARBA" id="ARBA00022771"/>
    </source>
</evidence>
<protein>
    <recommendedName>
        <fullName evidence="9">AC transposase</fullName>
    </recommendedName>
</protein>
<evidence type="ECO:0000256" key="4">
    <source>
        <dbReference type="ARBA" id="ARBA00022833"/>
    </source>
</evidence>
<feature type="non-terminal residue" evidence="7">
    <location>
        <position position="1"/>
    </location>
</feature>
<sequence>MFSINLTHSKAYKASSAPNGTSPDNHLDSHLKQSSAQFTGAYAPLGPCPPGAQAQPPSPSTSHLGLPTGSKRKYGTKLGDTATRKVRKAPKRVLDLPPLAATAGIGPSLQRDVSVPLPSPSPVLPSHPVPPTYVASDQTNNPTKELKGRATGASDCWIHLLGVHETGPDLPSNPNVVKAAKEEWVRRTKGYLPEDLRRPNDKFPRLLCLHCLCTSEKWKTWINSDGGTTTGIRTHLEKYHGTSYMSGCKSIGSNRVNSASIEDAGNFDDVTGEDVTPEGLARYIAELVADQDLAFNIIQAKTFRRLLCYVGQGNIQASDIPERRSVAKVSSDLSQKEKERLKEDMKNSQGRISFTSDLWTNSMERPFMAVTGHYINAAHKTINALMGFRVVKGAHAGTILARHLFGVLKEYDVVHKIGSITLDNASNNNTMMEELARLVRAEGYNFDKEGNRICCFPHVINLAVVAFMDALDFTGNKYLADQIKSGCPPTKRTKNYVLALKQRPDKKCRATVVALRKGQRRVALRQTIIEGNERGHFKRQQPTEEPGPDGTIIQGWAEAIVKLRVVELLLDVPTRWSSTRLMLDCFVEQYPAIWEYLSKNKEAFSDLIMSDLEYQILQDILACLDVPHRAQELLSAEQTPTLSLAFPVYDQLIYSWRQVGKRLGPYAYAVECGIAKIEEYVTRSRSSPIHIVAMVLNPCLKYTWIDAQWTPNEKKFARETVKRFMLQHLEAHERRTAVVGAPENLSTKASRAQGQGVMNLFLDSDSYIYHDELGVTPPQSPEIPAGMLPTPQRLAPNMFASSPYASSPSKSASELFHREAIVNAEHEQYINDKILPL</sequence>
<dbReference type="PANTHER" id="PTHR46481">
    <property type="entry name" value="ZINC FINGER BED DOMAIN-CONTAINING PROTEIN 4"/>
    <property type="match status" value="1"/>
</dbReference>
<proteinExistence type="predicted"/>
<evidence type="ECO:0000256" key="1">
    <source>
        <dbReference type="ARBA" id="ARBA00004123"/>
    </source>
</evidence>
<keyword evidence="2" id="KW-0479">Metal-binding</keyword>
<dbReference type="InterPro" id="IPR052035">
    <property type="entry name" value="ZnF_BED_domain_contain"/>
</dbReference>
<dbReference type="GO" id="GO:0008270">
    <property type="term" value="F:zinc ion binding"/>
    <property type="evidence" value="ECO:0007669"/>
    <property type="project" value="UniProtKB-KW"/>
</dbReference>
<feature type="compositionally biased region" description="Basic and acidic residues" evidence="6">
    <location>
        <begin position="334"/>
        <end position="346"/>
    </location>
</feature>
<keyword evidence="4" id="KW-0862">Zinc</keyword>
<feature type="region of interest" description="Disordered" evidence="6">
    <location>
        <begin position="326"/>
        <end position="346"/>
    </location>
</feature>
<accession>A0A8H2WPV1</accession>
<dbReference type="EMBL" id="CAJMWR010000737">
    <property type="protein sequence ID" value="CAE6398508.1"/>
    <property type="molecule type" value="Genomic_DNA"/>
</dbReference>
<dbReference type="Proteomes" id="UP000663840">
    <property type="component" value="Unassembled WGS sequence"/>
</dbReference>
<keyword evidence="3" id="KW-0863">Zinc-finger</keyword>
<dbReference type="PANTHER" id="PTHR46481:SF10">
    <property type="entry name" value="ZINC FINGER BED DOMAIN-CONTAINING PROTEIN 39"/>
    <property type="match status" value="1"/>
</dbReference>